<evidence type="ECO:0000256" key="1">
    <source>
        <dbReference type="ARBA" id="ARBA00022679"/>
    </source>
</evidence>
<gene>
    <name evidence="4" type="ORF">AB3G34_14775</name>
</gene>
<dbReference type="Pfam" id="PF13439">
    <property type="entry name" value="Glyco_transf_4"/>
    <property type="match status" value="1"/>
</dbReference>
<dbReference type="SUPFAM" id="SSF53756">
    <property type="entry name" value="UDP-Glycosyltransferase/glycogen phosphorylase"/>
    <property type="match status" value="1"/>
</dbReference>
<protein>
    <submittedName>
        <fullName evidence="4">Glycosyltransferase family 4 protein</fullName>
    </submittedName>
</protein>
<evidence type="ECO:0000259" key="3">
    <source>
        <dbReference type="Pfam" id="PF13439"/>
    </source>
</evidence>
<feature type="domain" description="Glycosyltransferase subfamily 4-like N-terminal" evidence="3">
    <location>
        <begin position="19"/>
        <end position="169"/>
    </location>
</feature>
<sequence length="368" mass="43084">MKELKFFIDCSVFDRSPQGTTTYIAGLYTELIKNKEHHFYFASHTNNFKDTFGEHDNVTYLKYTSNNKYVRLLIDIPRFIKKLNIDYAHFQYIIPPITYCKYIVTIHDVLFLDFPKYFPLGYKLSKKYLFQWSIKRAAIVLTVSEYSKNSIVNHFNRADVTITPNAVDPVFFEDYDKKTVAEKVKKNYGIEDYFLFISRWEPRKNHDFLLKVFVEKEYYKKHHLVFIGEKAIPNRTYLDYFETLSSEMKEKIIDLNKLDFNELVAVVRGARLSIYPSIAEGFGIPPLEASATGIPSLCSNTTAMSDFYFLKEGLFNSNDENDLNRAIVWGLKQEGQNSVISSIIKEKYNWEIAAEVFLKAINENQQLK</sequence>
<dbReference type="RefSeq" id="WP_369752897.1">
    <property type="nucleotide sequence ID" value="NZ_CP165625.1"/>
</dbReference>
<keyword evidence="1" id="KW-0808">Transferase</keyword>
<dbReference type="Pfam" id="PF00534">
    <property type="entry name" value="Glycos_transf_1"/>
    <property type="match status" value="1"/>
</dbReference>
<accession>A0AB39W4C9</accession>
<dbReference type="InterPro" id="IPR001296">
    <property type="entry name" value="Glyco_trans_1"/>
</dbReference>
<reference evidence="4" key="1">
    <citation type="submission" date="2024-07" db="EMBL/GenBank/DDBJ databases">
        <authorList>
            <person name="Biller S.J."/>
        </authorList>
    </citation>
    <scope>NUCLEOTIDE SEQUENCE</scope>
    <source>
        <strain evidence="4">WC2409</strain>
    </source>
</reference>
<name>A0AB39W4C9_9FLAO</name>
<dbReference type="PANTHER" id="PTHR46401">
    <property type="entry name" value="GLYCOSYLTRANSFERASE WBBK-RELATED"/>
    <property type="match status" value="1"/>
</dbReference>
<dbReference type="Gene3D" id="3.40.50.2000">
    <property type="entry name" value="Glycogen Phosphorylase B"/>
    <property type="match status" value="2"/>
</dbReference>
<feature type="domain" description="Glycosyl transferase family 1" evidence="2">
    <location>
        <begin position="186"/>
        <end position="336"/>
    </location>
</feature>
<dbReference type="AlphaFoldDB" id="A0AB39W4C9"/>
<dbReference type="PANTHER" id="PTHR46401:SF2">
    <property type="entry name" value="GLYCOSYLTRANSFERASE WBBK-RELATED"/>
    <property type="match status" value="1"/>
</dbReference>
<evidence type="ECO:0000259" key="2">
    <source>
        <dbReference type="Pfam" id="PF00534"/>
    </source>
</evidence>
<dbReference type="GO" id="GO:0016757">
    <property type="term" value="F:glycosyltransferase activity"/>
    <property type="evidence" value="ECO:0007669"/>
    <property type="project" value="InterPro"/>
</dbReference>
<dbReference type="CDD" id="cd03809">
    <property type="entry name" value="GT4_MtfB-like"/>
    <property type="match status" value="1"/>
</dbReference>
<dbReference type="EMBL" id="CP165625">
    <property type="protein sequence ID" value="XDU95142.1"/>
    <property type="molecule type" value="Genomic_DNA"/>
</dbReference>
<proteinExistence type="predicted"/>
<organism evidence="4">
    <name type="scientific">Flavobacterium sp. WC2409</name>
    <dbReference type="NCBI Taxonomy" id="3234139"/>
    <lineage>
        <taxon>Bacteria</taxon>
        <taxon>Pseudomonadati</taxon>
        <taxon>Bacteroidota</taxon>
        <taxon>Flavobacteriia</taxon>
        <taxon>Flavobacteriales</taxon>
        <taxon>Flavobacteriaceae</taxon>
        <taxon>Flavobacterium</taxon>
    </lineage>
</organism>
<evidence type="ECO:0000313" key="4">
    <source>
        <dbReference type="EMBL" id="XDU95142.1"/>
    </source>
</evidence>
<dbReference type="InterPro" id="IPR028098">
    <property type="entry name" value="Glyco_trans_4-like_N"/>
</dbReference>